<name>A0ABY5Z493_9ACTN</name>
<dbReference type="Proteomes" id="UP001058271">
    <property type="component" value="Chromosome"/>
</dbReference>
<accession>A0ABY5Z493</accession>
<proteinExistence type="predicted"/>
<evidence type="ECO:0000313" key="2">
    <source>
        <dbReference type="Proteomes" id="UP001058271"/>
    </source>
</evidence>
<sequence>MYDVDRHAWQRDASHGAVIASAVSIEAQARQSQAVIPLAKSVADLVGE</sequence>
<protein>
    <submittedName>
        <fullName evidence="1">Uncharacterized protein</fullName>
    </submittedName>
</protein>
<reference evidence="1" key="1">
    <citation type="submission" date="2021-04" db="EMBL/GenBank/DDBJ databases">
        <title>Biosynthetic gene clusters of Dactylosporangioum roseum.</title>
        <authorList>
            <person name="Hartkoorn R.C."/>
            <person name="Beaudoing E."/>
            <person name="Hot D."/>
            <person name="Moureu S."/>
        </authorList>
    </citation>
    <scope>NUCLEOTIDE SEQUENCE</scope>
    <source>
        <strain evidence="1">NRRL B-16295</strain>
    </source>
</reference>
<dbReference type="EMBL" id="CP073721">
    <property type="protein sequence ID" value="UWZ36376.1"/>
    <property type="molecule type" value="Genomic_DNA"/>
</dbReference>
<organism evidence="1 2">
    <name type="scientific">Dactylosporangium roseum</name>
    <dbReference type="NCBI Taxonomy" id="47989"/>
    <lineage>
        <taxon>Bacteria</taxon>
        <taxon>Bacillati</taxon>
        <taxon>Actinomycetota</taxon>
        <taxon>Actinomycetes</taxon>
        <taxon>Micromonosporales</taxon>
        <taxon>Micromonosporaceae</taxon>
        <taxon>Dactylosporangium</taxon>
    </lineage>
</organism>
<keyword evidence="2" id="KW-1185">Reference proteome</keyword>
<evidence type="ECO:0000313" key="1">
    <source>
        <dbReference type="EMBL" id="UWZ36376.1"/>
    </source>
</evidence>
<gene>
    <name evidence="1" type="ORF">Drose_35980</name>
</gene>